<feature type="region of interest" description="Disordered" evidence="1">
    <location>
        <begin position="1"/>
        <end position="24"/>
    </location>
</feature>
<organism evidence="2 3">
    <name type="scientific">Carya illinoinensis</name>
    <name type="common">Pecan</name>
    <dbReference type="NCBI Taxonomy" id="32201"/>
    <lineage>
        <taxon>Eukaryota</taxon>
        <taxon>Viridiplantae</taxon>
        <taxon>Streptophyta</taxon>
        <taxon>Embryophyta</taxon>
        <taxon>Tracheophyta</taxon>
        <taxon>Spermatophyta</taxon>
        <taxon>Magnoliopsida</taxon>
        <taxon>eudicotyledons</taxon>
        <taxon>Gunneridae</taxon>
        <taxon>Pentapetalae</taxon>
        <taxon>rosids</taxon>
        <taxon>fabids</taxon>
        <taxon>Fagales</taxon>
        <taxon>Juglandaceae</taxon>
        <taxon>Carya</taxon>
    </lineage>
</organism>
<feature type="region of interest" description="Disordered" evidence="1">
    <location>
        <begin position="348"/>
        <end position="368"/>
    </location>
</feature>
<reference evidence="2" key="1">
    <citation type="submission" date="2021-01" db="EMBL/GenBank/DDBJ databases">
        <authorList>
            <person name="Lovell J.T."/>
            <person name="Bentley N."/>
            <person name="Bhattarai G."/>
            <person name="Jenkins J.W."/>
            <person name="Sreedasyam A."/>
            <person name="Alarcon Y."/>
            <person name="Bock C."/>
            <person name="Boston L."/>
            <person name="Carlson J."/>
            <person name="Cervantes K."/>
            <person name="Clermont K."/>
            <person name="Krom N."/>
            <person name="Kubenka K."/>
            <person name="Mamidi S."/>
            <person name="Mattison C."/>
            <person name="Monteros M."/>
            <person name="Pisani C."/>
            <person name="Plott C."/>
            <person name="Rajasekar S."/>
            <person name="Rhein H.S."/>
            <person name="Rohla C."/>
            <person name="Song M."/>
            <person name="Hilaire R.S."/>
            <person name="Shu S."/>
            <person name="Wells L."/>
            <person name="Wang X."/>
            <person name="Webber J."/>
            <person name="Heerema R.J."/>
            <person name="Klein P."/>
            <person name="Conner P."/>
            <person name="Grauke L."/>
            <person name="Grimwood J."/>
            <person name="Schmutz J."/>
            <person name="Randall J.J."/>
        </authorList>
    </citation>
    <scope>NUCLEOTIDE SEQUENCE</scope>
    <source>
        <tissue evidence="2">Leaf</tissue>
    </source>
</reference>
<protein>
    <submittedName>
        <fullName evidence="2">Uncharacterized protein</fullName>
    </submittedName>
</protein>
<feature type="compositionally biased region" description="Basic and acidic residues" evidence="1">
    <location>
        <begin position="355"/>
        <end position="368"/>
    </location>
</feature>
<dbReference type="AlphaFoldDB" id="A0A922JWH4"/>
<feature type="region of interest" description="Disordered" evidence="1">
    <location>
        <begin position="38"/>
        <end position="77"/>
    </location>
</feature>
<gene>
    <name evidence="2" type="ORF">I3842_03G186200</name>
</gene>
<name>A0A922JWH4_CARIL</name>
<dbReference type="Pfam" id="PF05097">
    <property type="entry name" value="DUF688"/>
    <property type="match status" value="1"/>
</dbReference>
<dbReference type="Proteomes" id="UP000811246">
    <property type="component" value="Chromosome 3"/>
</dbReference>
<dbReference type="EMBL" id="CM031827">
    <property type="protein sequence ID" value="KAG6722931.1"/>
    <property type="molecule type" value="Genomic_DNA"/>
</dbReference>
<feature type="compositionally biased region" description="Basic and acidic residues" evidence="1">
    <location>
        <begin position="675"/>
        <end position="688"/>
    </location>
</feature>
<evidence type="ECO:0000256" key="1">
    <source>
        <dbReference type="SAM" id="MobiDB-lite"/>
    </source>
</evidence>
<comment type="caution">
    <text evidence="2">The sequence shown here is derived from an EMBL/GenBank/DDBJ whole genome shotgun (WGS) entry which is preliminary data.</text>
</comment>
<sequence>MRLMETQTRDLSSTKPHKRNLMEDKKLDFYQPILSVRRVTSTAVSTQSENKRTTDNSSPKVPPLPFYKSELKSGPVRNPGTVPFVWEKTPGRPKNERKALTVGLERPPIAPKLPPGRVSIIKQQDFAEGSKPTTITQSKTESVLSRSQCVSSLDKSVTKYESSKEKIEVEGSEQGDDAYMDALDTISRTESFLMNCSISGLSSLDSQDVKPSGTFSMDPETRDFMIGRFLPAAKAMASETPQHATWKQPVLQEQLRQVEKAVARDKRAPHNENKPNVVPCQSHDIGVEDSEDEAYNYDGSEISSARVCGLFPRFCLKSSFCLLNPVPGMSMQRRVPISSVRTVKAKPSYAGSCSDSEKEHAEDGAHEQRLLGGCRTDELHENKTAVKSESNQTAHKSDCKELYESPLNKRFQGNGTSNFQNESFLSLHEEKGFLGLSEETKNSRVNGSDLHRKSQTNFRELLVNESTKWESGSTSPVEKTVYVDSVHIVKSRNSNSSFPNMRGLSDNGEDNFGIIGKSSGMEKSSCGDPLPQDFKHFGVGDEKAEVQPESSDSFDAFFLSCSDIYNPDMQMEMMNDSKQSQDLNLDSATLIRPKVVDTKEVDLHSQQPVKSVDPEGPHGLTRDYVTLTSSKVADSWKISSENRQPKKSCTRVSSAGLTQDSVTFACSKVGEKINLESQRPKRSGEQESSHGSYPCLPLGPPLPKSPSESWLKRTLPTLSSRNLPSSSSLAMCISTRNQASKTTSLDSNWERLVKTSNTHIGHLRFSEELLAPIPEA</sequence>
<feature type="region of interest" description="Disordered" evidence="1">
    <location>
        <begin position="601"/>
        <end position="620"/>
    </location>
</feature>
<feature type="compositionally biased region" description="Basic and acidic residues" evidence="1">
    <location>
        <begin position="264"/>
        <end position="273"/>
    </location>
</feature>
<feature type="region of interest" description="Disordered" evidence="1">
    <location>
        <begin position="675"/>
        <end position="710"/>
    </location>
</feature>
<dbReference type="InterPro" id="IPR007789">
    <property type="entry name" value="DUF688"/>
</dbReference>
<dbReference type="PANTHER" id="PTHR33671:SF2">
    <property type="entry name" value="N-METHYLTRANSFERASE, PUTATIVE (DUF688)-RELATED"/>
    <property type="match status" value="1"/>
</dbReference>
<feature type="region of interest" description="Disordered" evidence="1">
    <location>
        <begin position="264"/>
        <end position="283"/>
    </location>
</feature>
<feature type="compositionally biased region" description="Polar residues" evidence="1">
    <location>
        <begin position="1"/>
        <end position="14"/>
    </location>
</feature>
<proteinExistence type="predicted"/>
<feature type="compositionally biased region" description="Polar residues" evidence="1">
    <location>
        <begin position="38"/>
        <end position="48"/>
    </location>
</feature>
<evidence type="ECO:0000313" key="2">
    <source>
        <dbReference type="EMBL" id="KAG6722931.1"/>
    </source>
</evidence>
<evidence type="ECO:0000313" key="3">
    <source>
        <dbReference type="Proteomes" id="UP000811246"/>
    </source>
</evidence>
<dbReference type="PANTHER" id="PTHR33671">
    <property type="entry name" value="N-METHYLTRANSFERASE, PUTATIVE (DUF688)-RELATED"/>
    <property type="match status" value="1"/>
</dbReference>
<accession>A0A922JWH4</accession>